<reference evidence="4 5" key="1">
    <citation type="submission" date="2021-01" db="EMBL/GenBank/DDBJ databases">
        <title>Whole genome shotgun sequence of Plantactinospora mayteni NBRC 109088.</title>
        <authorList>
            <person name="Komaki H."/>
            <person name="Tamura T."/>
        </authorList>
    </citation>
    <scope>NUCLEOTIDE SEQUENCE [LARGE SCALE GENOMIC DNA]</scope>
    <source>
        <strain evidence="4 5">NBRC 109088</strain>
    </source>
</reference>
<comment type="caution">
    <text evidence="4">The sequence shown here is derived from an EMBL/GenBank/DDBJ whole genome shotgun (WGS) entry which is preliminary data.</text>
</comment>
<keyword evidence="2" id="KW-0012">Acyltransferase</keyword>
<gene>
    <name evidence="4" type="primary">yncA</name>
    <name evidence="4" type="ORF">Pma05_19420</name>
</gene>
<dbReference type="Gene3D" id="3.40.630.30">
    <property type="match status" value="1"/>
</dbReference>
<name>A0ABQ4EKV9_9ACTN</name>
<dbReference type="InterPro" id="IPR000182">
    <property type="entry name" value="GNAT_dom"/>
</dbReference>
<dbReference type="RefSeq" id="WP_203856982.1">
    <property type="nucleotide sequence ID" value="NZ_BAAAZQ010000032.1"/>
</dbReference>
<sequence>MTTDAVTICPATAADAPAIAGIFAYYVLNSVATFEETPPTAADWRRRLDALTARGLPFLTAKTGDEVHGFAYAAPWRPKPAYRQTVEDTIYLAPEETGRGVGRALLAALLRHCRERDVRQVVAVIADTGDPASAALHRSAGFGHAGRLVSVGYKHGRWIDTVLMQLDLSARGLPAAGEPRRG</sequence>
<accession>A0ABQ4EKV9</accession>
<dbReference type="EMBL" id="BONX01000010">
    <property type="protein sequence ID" value="GIG95369.1"/>
    <property type="molecule type" value="Genomic_DNA"/>
</dbReference>
<protein>
    <submittedName>
        <fullName evidence="4">N-acetyltransferase</fullName>
    </submittedName>
</protein>
<feature type="domain" description="N-acetyltransferase" evidence="3">
    <location>
        <begin position="6"/>
        <end position="169"/>
    </location>
</feature>
<dbReference type="PROSITE" id="PS51186">
    <property type="entry name" value="GNAT"/>
    <property type="match status" value="1"/>
</dbReference>
<keyword evidence="5" id="KW-1185">Reference proteome</keyword>
<evidence type="ECO:0000256" key="1">
    <source>
        <dbReference type="ARBA" id="ARBA00022679"/>
    </source>
</evidence>
<dbReference type="Proteomes" id="UP000621500">
    <property type="component" value="Unassembled WGS sequence"/>
</dbReference>
<dbReference type="PANTHER" id="PTHR43072:SF23">
    <property type="entry name" value="UPF0039 PROTEIN C11D3.02C"/>
    <property type="match status" value="1"/>
</dbReference>
<evidence type="ECO:0000256" key="2">
    <source>
        <dbReference type="ARBA" id="ARBA00023315"/>
    </source>
</evidence>
<dbReference type="CDD" id="cd04301">
    <property type="entry name" value="NAT_SF"/>
    <property type="match status" value="1"/>
</dbReference>
<dbReference type="Pfam" id="PF00583">
    <property type="entry name" value="Acetyltransf_1"/>
    <property type="match status" value="1"/>
</dbReference>
<dbReference type="InterPro" id="IPR016181">
    <property type="entry name" value="Acyl_CoA_acyltransferase"/>
</dbReference>
<evidence type="ECO:0000313" key="5">
    <source>
        <dbReference type="Proteomes" id="UP000621500"/>
    </source>
</evidence>
<dbReference type="SUPFAM" id="SSF55729">
    <property type="entry name" value="Acyl-CoA N-acyltransferases (Nat)"/>
    <property type="match status" value="1"/>
</dbReference>
<evidence type="ECO:0000313" key="4">
    <source>
        <dbReference type="EMBL" id="GIG95369.1"/>
    </source>
</evidence>
<proteinExistence type="predicted"/>
<evidence type="ECO:0000259" key="3">
    <source>
        <dbReference type="PROSITE" id="PS51186"/>
    </source>
</evidence>
<dbReference type="PANTHER" id="PTHR43072">
    <property type="entry name" value="N-ACETYLTRANSFERASE"/>
    <property type="match status" value="1"/>
</dbReference>
<keyword evidence="1" id="KW-0808">Transferase</keyword>
<organism evidence="4 5">
    <name type="scientific">Plantactinospora mayteni</name>
    <dbReference type="NCBI Taxonomy" id="566021"/>
    <lineage>
        <taxon>Bacteria</taxon>
        <taxon>Bacillati</taxon>
        <taxon>Actinomycetota</taxon>
        <taxon>Actinomycetes</taxon>
        <taxon>Micromonosporales</taxon>
        <taxon>Micromonosporaceae</taxon>
        <taxon>Plantactinospora</taxon>
    </lineage>
</organism>